<comment type="subcellular location">
    <subcellularLocation>
        <location evidence="1">Cell membrane</location>
    </subcellularLocation>
    <subcellularLocation>
        <location evidence="2">Secreted</location>
    </subcellularLocation>
</comment>
<dbReference type="GeneTree" id="ENSGT00940000165331"/>
<evidence type="ECO:0000256" key="7">
    <source>
        <dbReference type="ARBA" id="ARBA00023157"/>
    </source>
</evidence>
<evidence type="ECO:0000256" key="6">
    <source>
        <dbReference type="ARBA" id="ARBA00023136"/>
    </source>
</evidence>
<accession>A0A3B5A113</accession>
<keyword evidence="3" id="KW-1003">Cell membrane</keyword>
<dbReference type="Pfam" id="PF00100">
    <property type="entry name" value="Zona_pellucida"/>
    <property type="match status" value="1"/>
</dbReference>
<dbReference type="InterPro" id="IPR001507">
    <property type="entry name" value="ZP_dom"/>
</dbReference>
<evidence type="ECO:0000256" key="8">
    <source>
        <dbReference type="ARBA" id="ARBA00023180"/>
    </source>
</evidence>
<dbReference type="Gene3D" id="2.60.120.290">
    <property type="entry name" value="Spermadhesin, CUB domain"/>
    <property type="match status" value="1"/>
</dbReference>
<keyword evidence="6" id="KW-0472">Membrane</keyword>
<feature type="domain" description="CUB" evidence="10">
    <location>
        <begin position="33"/>
        <end position="138"/>
    </location>
</feature>
<comment type="caution">
    <text evidence="9">Lacks conserved residue(s) required for the propagation of feature annotation.</text>
</comment>
<dbReference type="GO" id="GO:0005576">
    <property type="term" value="C:extracellular region"/>
    <property type="evidence" value="ECO:0007669"/>
    <property type="project" value="UniProtKB-SubCell"/>
</dbReference>
<feature type="domain" description="ZP" evidence="11">
    <location>
        <begin position="145"/>
        <end position="394"/>
    </location>
</feature>
<dbReference type="FunFam" id="2.60.40.4100:FF:000005">
    <property type="entry name" value="Deleted in malignant brain tumors 1"/>
    <property type="match status" value="1"/>
</dbReference>
<dbReference type="PROSITE" id="PS00682">
    <property type="entry name" value="ZP_1"/>
    <property type="match status" value="1"/>
</dbReference>
<dbReference type="SUPFAM" id="SSF49854">
    <property type="entry name" value="Spermadhesin, CUB domain"/>
    <property type="match status" value="1"/>
</dbReference>
<dbReference type="FunFam" id="2.60.120.290:FF:000005">
    <property type="entry name" value="Procollagen C-endopeptidase enhancer 1"/>
    <property type="match status" value="1"/>
</dbReference>
<proteinExistence type="predicted"/>
<dbReference type="InterPro" id="IPR055355">
    <property type="entry name" value="ZP-C"/>
</dbReference>
<dbReference type="Gene3D" id="2.60.40.4100">
    <property type="entry name" value="Zona pellucida, ZP-C domain"/>
    <property type="match status" value="1"/>
</dbReference>
<sequence length="460" mass="52284">HEAVLHVLRKSLKTHPESRGEQSLPTVYDTKPCGGLLFGSGTFSSPNHPNHYQDYTYCIWQLKASHSQRVFLTFNYMDCCSCDYIKVYDGSSIHSRFLGRVCNSSQASFYSSSQYMTVLFRTDGSLVGRGFSAEFMSTLGQHLNFCSSDKMNIVINRNYLASVGYEGHDLYLNEPSCRPYYNSRNEVVFSYPINSCGSVKTINSNGTVIYANNVRAYNSSTSDQEITRQSHFELSVNCRMEKDSVSQNMYIVHNPGNSSIIGTGRFNTTMYFYTSSSFYYTVTENPYQVSLNQYLYVGVVLWGNDNSMVVFLDTCVTSPSPDDFHSRSYYLVRDGCRADSTYYSYSSGTRPYARFRFKAFQFMHATPSVYIQCKVQVCPASDTSSRCRRTCNRRTARDLGSDHDSQTLVLGPIQLKGLLLIQFELTNIICFSETQHNFVNSSMNLCHQWCGSQQTINLKI</sequence>
<dbReference type="PANTHER" id="PTHR14002:SF38">
    <property type="entry name" value="CUB AND ZONA PELLUCIDA-LIKE DOMAIN-CONTAINING PROTEIN 1"/>
    <property type="match status" value="1"/>
</dbReference>
<keyword evidence="4" id="KW-0964">Secreted</keyword>
<evidence type="ECO:0000256" key="4">
    <source>
        <dbReference type="ARBA" id="ARBA00022525"/>
    </source>
</evidence>
<evidence type="ECO:0000259" key="11">
    <source>
        <dbReference type="PROSITE" id="PS51034"/>
    </source>
</evidence>
<dbReference type="Gene3D" id="2.60.40.3210">
    <property type="entry name" value="Zona pellucida, ZP-N domain"/>
    <property type="match status" value="1"/>
</dbReference>
<keyword evidence="7" id="KW-1015">Disulfide bond</keyword>
<dbReference type="STRING" id="144197.ENSSPAP00000014918"/>
<dbReference type="SMART" id="SM00241">
    <property type="entry name" value="ZP"/>
    <property type="match status" value="1"/>
</dbReference>
<dbReference type="InterPro" id="IPR055356">
    <property type="entry name" value="ZP-N"/>
</dbReference>
<evidence type="ECO:0000259" key="10">
    <source>
        <dbReference type="PROSITE" id="PS01180"/>
    </source>
</evidence>
<dbReference type="CDD" id="cd00041">
    <property type="entry name" value="CUB"/>
    <property type="match status" value="1"/>
</dbReference>
<dbReference type="Pfam" id="PF00431">
    <property type="entry name" value="CUB"/>
    <property type="match status" value="1"/>
</dbReference>
<evidence type="ECO:0000313" key="12">
    <source>
        <dbReference type="Ensembl" id="ENSSPAP00000014918.1"/>
    </source>
</evidence>
<dbReference type="InterPro" id="IPR042235">
    <property type="entry name" value="ZP-C_dom"/>
</dbReference>
<evidence type="ECO:0000256" key="9">
    <source>
        <dbReference type="PROSITE-ProRule" id="PRU00059"/>
    </source>
</evidence>
<evidence type="ECO:0000256" key="3">
    <source>
        <dbReference type="ARBA" id="ARBA00022475"/>
    </source>
</evidence>
<dbReference type="GO" id="GO:0005886">
    <property type="term" value="C:plasma membrane"/>
    <property type="evidence" value="ECO:0007669"/>
    <property type="project" value="UniProtKB-SubCell"/>
</dbReference>
<dbReference type="InterPro" id="IPR000859">
    <property type="entry name" value="CUB_dom"/>
</dbReference>
<evidence type="ECO:0000256" key="2">
    <source>
        <dbReference type="ARBA" id="ARBA00004613"/>
    </source>
</evidence>
<dbReference type="PANTHER" id="PTHR14002">
    <property type="entry name" value="ENDOGLIN/TGF-BETA RECEPTOR TYPE III"/>
    <property type="match status" value="1"/>
</dbReference>
<dbReference type="InterPro" id="IPR017977">
    <property type="entry name" value="ZP_dom_CS"/>
</dbReference>
<protein>
    <submittedName>
        <fullName evidence="12">CUB and zona pellucida-like domains 1, tandem duplicate 1</fullName>
    </submittedName>
</protein>
<keyword evidence="5" id="KW-0732">Signal</keyword>
<dbReference type="AlphaFoldDB" id="A0A3B5A113"/>
<dbReference type="PROSITE" id="PS01180">
    <property type="entry name" value="CUB"/>
    <property type="match status" value="1"/>
</dbReference>
<dbReference type="PROSITE" id="PS51034">
    <property type="entry name" value="ZP_2"/>
    <property type="match status" value="1"/>
</dbReference>
<keyword evidence="8" id="KW-0325">Glycoprotein</keyword>
<dbReference type="SMART" id="SM00042">
    <property type="entry name" value="CUB"/>
    <property type="match status" value="1"/>
</dbReference>
<dbReference type="Pfam" id="PF23344">
    <property type="entry name" value="ZP-N"/>
    <property type="match status" value="1"/>
</dbReference>
<name>A0A3B5A113_9TELE</name>
<reference evidence="12" key="1">
    <citation type="submission" date="2023-09" db="UniProtKB">
        <authorList>
            <consortium name="Ensembl"/>
        </authorList>
    </citation>
    <scope>IDENTIFICATION</scope>
</reference>
<dbReference type="InterPro" id="IPR035914">
    <property type="entry name" value="Sperma_CUB_dom_sf"/>
</dbReference>
<evidence type="ECO:0000256" key="5">
    <source>
        <dbReference type="ARBA" id="ARBA00022729"/>
    </source>
</evidence>
<organism evidence="12">
    <name type="scientific">Stegastes partitus</name>
    <name type="common">bicolor damselfish</name>
    <dbReference type="NCBI Taxonomy" id="144197"/>
    <lineage>
        <taxon>Eukaryota</taxon>
        <taxon>Metazoa</taxon>
        <taxon>Chordata</taxon>
        <taxon>Craniata</taxon>
        <taxon>Vertebrata</taxon>
        <taxon>Euteleostomi</taxon>
        <taxon>Actinopterygii</taxon>
        <taxon>Neopterygii</taxon>
        <taxon>Teleostei</taxon>
        <taxon>Neoteleostei</taxon>
        <taxon>Acanthomorphata</taxon>
        <taxon>Ovalentaria</taxon>
        <taxon>Pomacentridae</taxon>
        <taxon>Stegastes</taxon>
    </lineage>
</organism>
<dbReference type="Ensembl" id="ENSSPAT00000015161.1">
    <property type="protein sequence ID" value="ENSSPAP00000014918.1"/>
    <property type="gene ID" value="ENSSPAG00000011237.1"/>
</dbReference>
<dbReference type="PRINTS" id="PR00023">
    <property type="entry name" value="ZPELLUCIDA"/>
</dbReference>
<dbReference type="InterPro" id="IPR048290">
    <property type="entry name" value="ZP_chr"/>
</dbReference>
<evidence type="ECO:0000256" key="1">
    <source>
        <dbReference type="ARBA" id="ARBA00004236"/>
    </source>
</evidence>